<evidence type="ECO:0000256" key="2">
    <source>
        <dbReference type="ARBA" id="ARBA00023054"/>
    </source>
</evidence>
<protein>
    <recommendedName>
        <fullName evidence="6">Nuf2 DHR10-like domain-containing protein</fullName>
    </recommendedName>
</protein>
<dbReference type="GO" id="GO:0005634">
    <property type="term" value="C:nucleus"/>
    <property type="evidence" value="ECO:0007669"/>
    <property type="project" value="UniProtKB-SubCell"/>
</dbReference>
<dbReference type="Pfam" id="PF18595">
    <property type="entry name" value="Nuf2_DHR10-like"/>
    <property type="match status" value="1"/>
</dbReference>
<evidence type="ECO:0000256" key="5">
    <source>
        <dbReference type="SAM" id="MobiDB-lite"/>
    </source>
</evidence>
<keyword evidence="3" id="KW-0539">Nucleus</keyword>
<reference evidence="7 8" key="1">
    <citation type="submission" date="2014-02" db="EMBL/GenBank/DDBJ databases">
        <title>The genome sequence of the entomopathogenic fungus Metarhizium robertsii ARSEF 2575.</title>
        <authorList>
            <person name="Giuliano Garisto Donzelli B."/>
            <person name="Roe B.A."/>
            <person name="Macmil S.L."/>
            <person name="Krasnoff S.B."/>
            <person name="Gibson D.M."/>
        </authorList>
    </citation>
    <scope>NUCLEOTIDE SEQUENCE [LARGE SCALE GENOMIC DNA]</scope>
    <source>
        <strain evidence="7 8">ARSEF 2575</strain>
    </source>
</reference>
<gene>
    <name evidence="7" type="ORF">X797_011770</name>
</gene>
<keyword evidence="2 4" id="KW-0175">Coiled coil</keyword>
<evidence type="ECO:0000259" key="6">
    <source>
        <dbReference type="Pfam" id="PF18595"/>
    </source>
</evidence>
<dbReference type="InterPro" id="IPR041112">
    <property type="entry name" value="Nuf2_DHR10-like"/>
</dbReference>
<dbReference type="HOGENOM" id="CLU_092128_0_0_1"/>
<proteinExistence type="predicted"/>
<dbReference type="eggNOG" id="KOG4438">
    <property type="taxonomic scope" value="Eukaryota"/>
</dbReference>
<evidence type="ECO:0000313" key="7">
    <source>
        <dbReference type="EMBL" id="EXU95148.1"/>
    </source>
</evidence>
<feature type="domain" description="Nuf2 DHR10-like" evidence="6">
    <location>
        <begin position="67"/>
        <end position="180"/>
    </location>
</feature>
<evidence type="ECO:0000256" key="1">
    <source>
        <dbReference type="ARBA" id="ARBA00004123"/>
    </source>
</evidence>
<feature type="region of interest" description="Disordered" evidence="5">
    <location>
        <begin position="1"/>
        <end position="25"/>
    </location>
</feature>
<dbReference type="Proteomes" id="UP000030151">
    <property type="component" value="Unassembled WGS sequence"/>
</dbReference>
<accession>A0A014N641</accession>
<feature type="region of interest" description="Disordered" evidence="5">
    <location>
        <begin position="221"/>
        <end position="264"/>
    </location>
</feature>
<feature type="coiled-coil region" evidence="4">
    <location>
        <begin position="113"/>
        <end position="188"/>
    </location>
</feature>
<comment type="subcellular location">
    <subcellularLocation>
        <location evidence="1">Nucleus</location>
    </subcellularLocation>
</comment>
<evidence type="ECO:0000256" key="4">
    <source>
        <dbReference type="SAM" id="Coils"/>
    </source>
</evidence>
<evidence type="ECO:0000313" key="8">
    <source>
        <dbReference type="Proteomes" id="UP000030151"/>
    </source>
</evidence>
<dbReference type="EMBL" id="JELW01000098">
    <property type="protein sequence ID" value="EXU95148.1"/>
    <property type="molecule type" value="Genomic_DNA"/>
</dbReference>
<sequence>MPSRRNVSSRWKPITSPALGRSIKRPSNEPAFMFHAVQGQVRPPALRYGRPELTRDSSSTDYKLREILNNDKAHIGALYRRARALQTSADSFNVVSTDVASSIKILDEIATGLAKEKEEMVRNAKQRDALSERGNNAREVERAGMLRLQLSKWTDRTEKLCEQSNQKAQEAKAKMHELRAIHRKLTEEHTEKSKEMERLDILGPQMEKTSISCRGFTQIRKREATQQGQENSSSVHGMGNATSFIRNSKGTAKYSKSYGIDSEL</sequence>
<evidence type="ECO:0000256" key="3">
    <source>
        <dbReference type="ARBA" id="ARBA00023242"/>
    </source>
</evidence>
<name>A0A014N641_9HYPO</name>
<organism evidence="7 8">
    <name type="scientific">Metarhizium robertsii</name>
    <dbReference type="NCBI Taxonomy" id="568076"/>
    <lineage>
        <taxon>Eukaryota</taxon>
        <taxon>Fungi</taxon>
        <taxon>Dikarya</taxon>
        <taxon>Ascomycota</taxon>
        <taxon>Pezizomycotina</taxon>
        <taxon>Sordariomycetes</taxon>
        <taxon>Hypocreomycetidae</taxon>
        <taxon>Hypocreales</taxon>
        <taxon>Clavicipitaceae</taxon>
        <taxon>Metarhizium</taxon>
    </lineage>
</organism>
<feature type="compositionally biased region" description="Polar residues" evidence="5">
    <location>
        <begin position="225"/>
        <end position="250"/>
    </location>
</feature>
<dbReference type="AlphaFoldDB" id="A0A014N641"/>
<comment type="caution">
    <text evidence="7">The sequence shown here is derived from an EMBL/GenBank/DDBJ whole genome shotgun (WGS) entry which is preliminary data.</text>
</comment>